<dbReference type="OrthoDB" id="922982at2"/>
<protein>
    <recommendedName>
        <fullName evidence="3">DUF4249 domain-containing protein</fullName>
    </recommendedName>
</protein>
<name>A0A1G9H8J6_9BACT</name>
<reference evidence="1 2" key="1">
    <citation type="submission" date="2016-10" db="EMBL/GenBank/DDBJ databases">
        <authorList>
            <person name="de Groot N.N."/>
        </authorList>
    </citation>
    <scope>NUCLEOTIDE SEQUENCE [LARGE SCALE GENOMIC DNA]</scope>
    <source>
        <strain evidence="1 2">DSM 25186</strain>
    </source>
</reference>
<organism evidence="1 2">
    <name type="scientific">Catalinimonas alkaloidigena</name>
    <dbReference type="NCBI Taxonomy" id="1075417"/>
    <lineage>
        <taxon>Bacteria</taxon>
        <taxon>Pseudomonadati</taxon>
        <taxon>Bacteroidota</taxon>
        <taxon>Cytophagia</taxon>
        <taxon>Cytophagales</taxon>
        <taxon>Catalimonadaceae</taxon>
        <taxon>Catalinimonas</taxon>
    </lineage>
</organism>
<sequence length="274" mass="30475">MKLLHYILPLVALTGVVSCTDEIDLDLPEGETRLVVDGHITNVLDSQTVKLTTTASYFSGQPTPPVTGATVWLSDETGTRHNLAETRSGVYQKYFAGDTNRTYVLHIETAEGRVYASAPELLHPVAPIDTLTYVDEEEVPFGDPGFYLMINAQEPGHTQDFYRWRYYVNDTLVTDPSEQIYASDEFVNGNPIVDFQISYEPVQVGDYVRVEQMNISRALYEYLTILYQQTSGGGPFDTPPAPVPSNVQNVNDPNERVLGFFYAAGITEASTVIE</sequence>
<dbReference type="AlphaFoldDB" id="A0A1G9H8J6"/>
<dbReference type="RefSeq" id="WP_089682394.1">
    <property type="nucleotide sequence ID" value="NZ_FNFO01000004.1"/>
</dbReference>
<dbReference type="EMBL" id="FNFO01000004">
    <property type="protein sequence ID" value="SDL09318.1"/>
    <property type="molecule type" value="Genomic_DNA"/>
</dbReference>
<evidence type="ECO:0000313" key="1">
    <source>
        <dbReference type="EMBL" id="SDL09318.1"/>
    </source>
</evidence>
<dbReference type="STRING" id="1075417.SAMN05421823_104355"/>
<evidence type="ECO:0008006" key="3">
    <source>
        <dbReference type="Google" id="ProtNLM"/>
    </source>
</evidence>
<dbReference type="Pfam" id="PF14054">
    <property type="entry name" value="DUF4249"/>
    <property type="match status" value="1"/>
</dbReference>
<evidence type="ECO:0000313" key="2">
    <source>
        <dbReference type="Proteomes" id="UP000198510"/>
    </source>
</evidence>
<keyword evidence="2" id="KW-1185">Reference proteome</keyword>
<accession>A0A1G9H8J6</accession>
<dbReference type="InterPro" id="IPR025345">
    <property type="entry name" value="DUF4249"/>
</dbReference>
<dbReference type="Proteomes" id="UP000198510">
    <property type="component" value="Unassembled WGS sequence"/>
</dbReference>
<proteinExistence type="predicted"/>
<gene>
    <name evidence="1" type="ORF">SAMN05421823_104355</name>
</gene>
<dbReference type="PROSITE" id="PS51257">
    <property type="entry name" value="PROKAR_LIPOPROTEIN"/>
    <property type="match status" value="1"/>
</dbReference>